<feature type="domain" description="Transcription initiation factor IIA gamma subunit C-terminal" evidence="4">
    <location>
        <begin position="20"/>
        <end position="61"/>
    </location>
</feature>
<dbReference type="Pfam" id="PF02751">
    <property type="entry name" value="TFIIA_gamma_C"/>
    <property type="match status" value="1"/>
</dbReference>
<dbReference type="InterPro" id="IPR009088">
    <property type="entry name" value="TFIIA_b-brl"/>
</dbReference>
<sequence length="84" mass="9720">VASQLQRNFIGSSLQKGPDKGSVHMYRFCDKVWAFVLNVVEFTEMIELIKVDKVTIVAYDGKNTGFNTTEWIEKKWLANTFFCH</sequence>
<dbReference type="InterPro" id="IPR003194">
    <property type="entry name" value="TFIIA_gsu"/>
</dbReference>
<dbReference type="Gene3D" id="2.30.18.10">
    <property type="entry name" value="Transcription factor IIA (TFIIA), beta-barrel domain"/>
    <property type="match status" value="1"/>
</dbReference>
<name>A0A8D0JWI0_PIG</name>
<evidence type="ECO:0000313" key="5">
    <source>
        <dbReference type="Ensembl" id="ENSSSCP00040022533.1"/>
    </source>
</evidence>
<evidence type="ECO:0000256" key="3">
    <source>
        <dbReference type="ARBA" id="ARBA00023242"/>
    </source>
</evidence>
<dbReference type="Ensembl" id="ENSSSCT00040054132.1">
    <property type="protein sequence ID" value="ENSSSCP00040022533.1"/>
    <property type="gene ID" value="ENSSSCG00040040477.1"/>
</dbReference>
<dbReference type="InterPro" id="IPR015871">
    <property type="entry name" value="TFIIA_gsu_C"/>
</dbReference>
<dbReference type="GO" id="GO:0005672">
    <property type="term" value="C:transcription factor TFIIA complex"/>
    <property type="evidence" value="ECO:0007669"/>
    <property type="project" value="InterPro"/>
</dbReference>
<proteinExistence type="predicted"/>
<evidence type="ECO:0000256" key="1">
    <source>
        <dbReference type="ARBA" id="ARBA00004123"/>
    </source>
</evidence>
<dbReference type="CDD" id="cd10014">
    <property type="entry name" value="TFIIA_gamma_C"/>
    <property type="match status" value="1"/>
</dbReference>
<comment type="subcellular location">
    <subcellularLocation>
        <location evidence="1">Nucleus</location>
    </subcellularLocation>
</comment>
<evidence type="ECO:0000256" key="2">
    <source>
        <dbReference type="ARBA" id="ARBA00023163"/>
    </source>
</evidence>
<dbReference type="Ensembl" id="ENSSSCT00050086291.1">
    <property type="protein sequence ID" value="ENSSSCP00050037030.1"/>
    <property type="gene ID" value="ENSSSCG00050063371.1"/>
</dbReference>
<evidence type="ECO:0000313" key="6">
    <source>
        <dbReference type="Proteomes" id="UP000694722"/>
    </source>
</evidence>
<dbReference type="SUPFAM" id="SSF50784">
    <property type="entry name" value="Transcription factor IIA (TFIIA), beta-barrel domain"/>
    <property type="match status" value="1"/>
</dbReference>
<reference evidence="5" key="1">
    <citation type="submission" date="2025-05" db="UniProtKB">
        <authorList>
            <consortium name="Ensembl"/>
        </authorList>
    </citation>
    <scope>IDENTIFICATION</scope>
</reference>
<accession>A0A8D0JWI0</accession>
<organism evidence="5 6">
    <name type="scientific">Sus scrofa</name>
    <name type="common">Pig</name>
    <dbReference type="NCBI Taxonomy" id="9823"/>
    <lineage>
        <taxon>Eukaryota</taxon>
        <taxon>Metazoa</taxon>
        <taxon>Chordata</taxon>
        <taxon>Craniata</taxon>
        <taxon>Vertebrata</taxon>
        <taxon>Euteleostomi</taxon>
        <taxon>Mammalia</taxon>
        <taxon>Eutheria</taxon>
        <taxon>Laurasiatheria</taxon>
        <taxon>Artiodactyla</taxon>
        <taxon>Suina</taxon>
        <taxon>Suidae</taxon>
        <taxon>Sus</taxon>
    </lineage>
</organism>
<dbReference type="Proteomes" id="UP000694571">
    <property type="component" value="Unplaced"/>
</dbReference>
<evidence type="ECO:0000259" key="4">
    <source>
        <dbReference type="Pfam" id="PF02751"/>
    </source>
</evidence>
<keyword evidence="2" id="KW-0804">Transcription</keyword>
<dbReference type="PANTHER" id="PTHR10966">
    <property type="entry name" value="TRANSCRIPTION INITIATION FACTOR IIA SUBUNIT 2"/>
    <property type="match status" value="1"/>
</dbReference>
<keyword evidence="3" id="KW-0539">Nucleus</keyword>
<dbReference type="GO" id="GO:0006367">
    <property type="term" value="P:transcription initiation at RNA polymerase II promoter"/>
    <property type="evidence" value="ECO:0007669"/>
    <property type="project" value="InterPro"/>
</dbReference>
<protein>
    <recommendedName>
        <fullName evidence="4">Transcription initiation factor IIA gamma subunit C-terminal domain-containing protein</fullName>
    </recommendedName>
</protein>
<dbReference type="AlphaFoldDB" id="A0A8D0JWI0"/>
<dbReference type="Proteomes" id="UP000694722">
    <property type="component" value="Unplaced"/>
</dbReference>